<dbReference type="OrthoDB" id="10319643at2759"/>
<evidence type="ECO:0000313" key="2">
    <source>
        <dbReference type="EMBL" id="CAD5227926.1"/>
    </source>
</evidence>
<dbReference type="Proteomes" id="UP000783686">
    <property type="component" value="Unassembled WGS sequence"/>
</dbReference>
<feature type="compositionally biased region" description="Basic residues" evidence="1">
    <location>
        <begin position="398"/>
        <end position="417"/>
    </location>
</feature>
<feature type="compositionally biased region" description="Polar residues" evidence="1">
    <location>
        <begin position="26"/>
        <end position="46"/>
    </location>
</feature>
<evidence type="ECO:0000313" key="3">
    <source>
        <dbReference type="Proteomes" id="UP000614601"/>
    </source>
</evidence>
<keyword evidence="3" id="KW-1185">Reference proteome</keyword>
<dbReference type="EMBL" id="CAJFDH010000006">
    <property type="protein sequence ID" value="CAD5227926.1"/>
    <property type="molecule type" value="Genomic_DNA"/>
</dbReference>
<feature type="region of interest" description="Disordered" evidence="1">
    <location>
        <begin position="377"/>
        <end position="417"/>
    </location>
</feature>
<feature type="region of interest" description="Disordered" evidence="1">
    <location>
        <begin position="20"/>
        <end position="48"/>
    </location>
</feature>
<proteinExistence type="predicted"/>
<evidence type="ECO:0000256" key="1">
    <source>
        <dbReference type="SAM" id="MobiDB-lite"/>
    </source>
</evidence>
<organism evidence="2 3">
    <name type="scientific">Bursaphelenchus okinawaensis</name>
    <dbReference type="NCBI Taxonomy" id="465554"/>
    <lineage>
        <taxon>Eukaryota</taxon>
        <taxon>Metazoa</taxon>
        <taxon>Ecdysozoa</taxon>
        <taxon>Nematoda</taxon>
        <taxon>Chromadorea</taxon>
        <taxon>Rhabditida</taxon>
        <taxon>Tylenchina</taxon>
        <taxon>Tylenchomorpha</taxon>
        <taxon>Aphelenchoidea</taxon>
        <taxon>Aphelenchoididae</taxon>
        <taxon>Bursaphelenchus</taxon>
    </lineage>
</organism>
<dbReference type="AlphaFoldDB" id="A0A811LHE1"/>
<dbReference type="EMBL" id="CAJFCW020000006">
    <property type="protein sequence ID" value="CAG9123848.1"/>
    <property type="molecule type" value="Genomic_DNA"/>
</dbReference>
<gene>
    <name evidence="2" type="ORF">BOKJ2_LOCUS12417</name>
</gene>
<comment type="caution">
    <text evidence="2">The sequence shown here is derived from an EMBL/GenBank/DDBJ whole genome shotgun (WGS) entry which is preliminary data.</text>
</comment>
<sequence>METSTDTTLGQVLKECAKAIARSKKTPSSSGSNNADVDQPCSSTHSPAVEPVAAGSAYETFNFNIKEEVEEIDPYVTAKVPTTQPPIPTISNETVAPPDQYADVRPSNWTGLYAAIQNEPIDPIQLGKDIYEETKGDVNKYKCIMNGLSGHPFRVDLARLYQRRQELVSKLGEDDPIVQLYDFNMGTMVKLDMDRRMFNNVAHVTNAAIFKETVRSRRIPVRYRFSPRRMREMIFFTPIDVEEYQNTNSMEVINWACEAFISEKTSSEEIIKHITQKTLFSCVKAQFLTMMTINPAPRSGRRVLKPEFYLFMKRILFQSFGLPFQKYLSISVPDLIVGLPPNEDPLERAAAVLIVRFASETLGAFCDDLEIKKRKMPTVLDEDSDGSSYTPEQEVQRKHNKKASILRKKRRSLSSSD</sequence>
<accession>A0A811LHE1</accession>
<dbReference type="Proteomes" id="UP000614601">
    <property type="component" value="Unassembled WGS sequence"/>
</dbReference>
<name>A0A811LHE1_9BILA</name>
<protein>
    <submittedName>
        <fullName evidence="2">Uncharacterized protein</fullName>
    </submittedName>
</protein>
<reference evidence="2" key="1">
    <citation type="submission" date="2020-09" db="EMBL/GenBank/DDBJ databases">
        <authorList>
            <person name="Kikuchi T."/>
        </authorList>
    </citation>
    <scope>NUCLEOTIDE SEQUENCE</scope>
    <source>
        <strain evidence="2">SH1</strain>
    </source>
</reference>